<dbReference type="GO" id="GO:0019843">
    <property type="term" value="F:rRNA binding"/>
    <property type="evidence" value="ECO:0007669"/>
    <property type="project" value="UniProtKB-UniRule"/>
</dbReference>
<dbReference type="SFLD" id="SFLDF00275">
    <property type="entry name" value="adenosine_C2_methyltransferase"/>
    <property type="match status" value="1"/>
</dbReference>
<comment type="catalytic activity">
    <reaction evidence="14">
        <text>adenosine(37) in tRNA + 2 reduced [2Fe-2S]-[ferredoxin] + 2 S-adenosyl-L-methionine = 2-methyladenosine(37) in tRNA + 5'-deoxyadenosine + L-methionine + 2 oxidized [2Fe-2S]-[ferredoxin] + S-adenosyl-L-homocysteine</text>
        <dbReference type="Rhea" id="RHEA:43332"/>
        <dbReference type="Rhea" id="RHEA-COMP:10000"/>
        <dbReference type="Rhea" id="RHEA-COMP:10001"/>
        <dbReference type="Rhea" id="RHEA-COMP:10162"/>
        <dbReference type="Rhea" id="RHEA-COMP:10485"/>
        <dbReference type="ChEBI" id="CHEBI:17319"/>
        <dbReference type="ChEBI" id="CHEBI:33737"/>
        <dbReference type="ChEBI" id="CHEBI:33738"/>
        <dbReference type="ChEBI" id="CHEBI:57844"/>
        <dbReference type="ChEBI" id="CHEBI:57856"/>
        <dbReference type="ChEBI" id="CHEBI:59789"/>
        <dbReference type="ChEBI" id="CHEBI:74411"/>
        <dbReference type="ChEBI" id="CHEBI:74497"/>
        <dbReference type="EC" id="2.1.1.192"/>
    </reaction>
</comment>
<keyword evidence="3 14" id="KW-0004">4Fe-4S</keyword>
<feature type="binding site" evidence="14">
    <location>
        <begin position="217"/>
        <end position="219"/>
    </location>
    <ligand>
        <name>S-adenosyl-L-methionine</name>
        <dbReference type="ChEBI" id="CHEBI:59789"/>
    </ligand>
</feature>
<dbReference type="Gene3D" id="3.20.20.70">
    <property type="entry name" value="Aldolase class I"/>
    <property type="match status" value="1"/>
</dbReference>
<feature type="active site" description="S-methylcysteine intermediate" evidence="14">
    <location>
        <position position="336"/>
    </location>
</feature>
<comment type="similarity">
    <text evidence="2 14">Belongs to the radical SAM superfamily. RlmN family.</text>
</comment>
<comment type="catalytic activity">
    <reaction evidence="14">
        <text>adenosine(2503) in 23S rRNA + 2 reduced [2Fe-2S]-[ferredoxin] + 2 S-adenosyl-L-methionine = 2-methyladenosine(2503) in 23S rRNA + 5'-deoxyadenosine + L-methionine + 2 oxidized [2Fe-2S]-[ferredoxin] + S-adenosyl-L-homocysteine</text>
        <dbReference type="Rhea" id="RHEA:42916"/>
        <dbReference type="Rhea" id="RHEA-COMP:10000"/>
        <dbReference type="Rhea" id="RHEA-COMP:10001"/>
        <dbReference type="Rhea" id="RHEA-COMP:10152"/>
        <dbReference type="Rhea" id="RHEA-COMP:10282"/>
        <dbReference type="ChEBI" id="CHEBI:17319"/>
        <dbReference type="ChEBI" id="CHEBI:33737"/>
        <dbReference type="ChEBI" id="CHEBI:33738"/>
        <dbReference type="ChEBI" id="CHEBI:57844"/>
        <dbReference type="ChEBI" id="CHEBI:57856"/>
        <dbReference type="ChEBI" id="CHEBI:59789"/>
        <dbReference type="ChEBI" id="CHEBI:74411"/>
        <dbReference type="ChEBI" id="CHEBI:74497"/>
        <dbReference type="EC" id="2.1.1.192"/>
    </reaction>
</comment>
<dbReference type="Proteomes" id="UP000824202">
    <property type="component" value="Unassembled WGS sequence"/>
</dbReference>
<keyword evidence="11 14" id="KW-0408">Iron</keyword>
<keyword evidence="10 14" id="KW-0479">Metal-binding</keyword>
<evidence type="ECO:0000256" key="10">
    <source>
        <dbReference type="ARBA" id="ARBA00022723"/>
    </source>
</evidence>
<dbReference type="InterPro" id="IPR058240">
    <property type="entry name" value="rSAM_sf"/>
</dbReference>
<reference evidence="16" key="2">
    <citation type="submission" date="2021-04" db="EMBL/GenBank/DDBJ databases">
        <authorList>
            <person name="Gilroy R."/>
        </authorList>
    </citation>
    <scope>NUCLEOTIDE SEQUENCE</scope>
    <source>
        <strain evidence="16">23274</strain>
    </source>
</reference>
<keyword evidence="5 14" id="KW-0698">rRNA processing</keyword>
<dbReference type="HAMAP" id="MF_01849">
    <property type="entry name" value="RNA_methyltr_RlmN"/>
    <property type="match status" value="1"/>
</dbReference>
<feature type="binding site" evidence="14">
    <location>
        <position position="116"/>
    </location>
    <ligand>
        <name>[4Fe-4S] cluster</name>
        <dbReference type="ChEBI" id="CHEBI:49883"/>
        <note>4Fe-4S-S-AdoMet</note>
    </ligand>
</feature>
<evidence type="ECO:0000256" key="13">
    <source>
        <dbReference type="ARBA" id="ARBA00023157"/>
    </source>
</evidence>
<dbReference type="GO" id="GO:0046872">
    <property type="term" value="F:metal ion binding"/>
    <property type="evidence" value="ECO:0007669"/>
    <property type="project" value="UniProtKB-KW"/>
</dbReference>
<evidence type="ECO:0000256" key="9">
    <source>
        <dbReference type="ARBA" id="ARBA00022694"/>
    </source>
</evidence>
<evidence type="ECO:0000256" key="14">
    <source>
        <dbReference type="HAMAP-Rule" id="MF_01849"/>
    </source>
</evidence>
<dbReference type="SFLD" id="SFLDG01062">
    <property type="entry name" value="methyltransferase_(Class_A)"/>
    <property type="match status" value="1"/>
</dbReference>
<evidence type="ECO:0000256" key="3">
    <source>
        <dbReference type="ARBA" id="ARBA00022485"/>
    </source>
</evidence>
<comment type="caution">
    <text evidence="16">The sequence shown here is derived from an EMBL/GenBank/DDBJ whole genome shotgun (WGS) entry which is preliminary data.</text>
</comment>
<dbReference type="PIRSF" id="PIRSF006004">
    <property type="entry name" value="CHP00048"/>
    <property type="match status" value="1"/>
</dbReference>
<dbReference type="GO" id="GO:0005737">
    <property type="term" value="C:cytoplasm"/>
    <property type="evidence" value="ECO:0007669"/>
    <property type="project" value="UniProtKB-SubCell"/>
</dbReference>
<name>A0A9D1UZN3_9BACT</name>
<feature type="binding site" evidence="14">
    <location>
        <position position="119"/>
    </location>
    <ligand>
        <name>[4Fe-4S] cluster</name>
        <dbReference type="ChEBI" id="CHEBI:49883"/>
        <note>4Fe-4S-S-AdoMet</note>
    </ligand>
</feature>
<dbReference type="AlphaFoldDB" id="A0A9D1UZN3"/>
<dbReference type="SUPFAM" id="SSF102114">
    <property type="entry name" value="Radical SAM enzymes"/>
    <property type="match status" value="1"/>
</dbReference>
<gene>
    <name evidence="14 16" type="primary">rlmN</name>
    <name evidence="16" type="ORF">H9863_05055</name>
</gene>
<keyword evidence="9 14" id="KW-0819">tRNA processing</keyword>
<dbReference type="SFLD" id="SFLDS00029">
    <property type="entry name" value="Radical_SAM"/>
    <property type="match status" value="1"/>
</dbReference>
<feature type="binding site" evidence="14">
    <location>
        <position position="194"/>
    </location>
    <ligand>
        <name>S-adenosyl-L-methionine</name>
        <dbReference type="ChEBI" id="CHEBI:59789"/>
    </ligand>
</feature>
<evidence type="ECO:0000256" key="11">
    <source>
        <dbReference type="ARBA" id="ARBA00023004"/>
    </source>
</evidence>
<dbReference type="GO" id="GO:0070040">
    <property type="term" value="F:rRNA (adenine(2503)-C2-)-methyltransferase activity"/>
    <property type="evidence" value="ECO:0007669"/>
    <property type="project" value="UniProtKB-UniRule"/>
</dbReference>
<dbReference type="PANTHER" id="PTHR30544:SF5">
    <property type="entry name" value="RADICAL SAM CORE DOMAIN-CONTAINING PROTEIN"/>
    <property type="match status" value="1"/>
</dbReference>
<evidence type="ECO:0000256" key="2">
    <source>
        <dbReference type="ARBA" id="ARBA00007544"/>
    </source>
</evidence>
<dbReference type="InterPro" id="IPR040072">
    <property type="entry name" value="Methyltransferase_A"/>
</dbReference>
<evidence type="ECO:0000256" key="1">
    <source>
        <dbReference type="ARBA" id="ARBA00004496"/>
    </source>
</evidence>
<dbReference type="PROSITE" id="PS51918">
    <property type="entry name" value="RADICAL_SAM"/>
    <property type="match status" value="1"/>
</dbReference>
<dbReference type="GO" id="GO:0030488">
    <property type="term" value="P:tRNA methylation"/>
    <property type="evidence" value="ECO:0007669"/>
    <property type="project" value="UniProtKB-UniRule"/>
</dbReference>
<dbReference type="GO" id="GO:0051539">
    <property type="term" value="F:4 iron, 4 sulfur cluster binding"/>
    <property type="evidence" value="ECO:0007669"/>
    <property type="project" value="UniProtKB-UniRule"/>
</dbReference>
<dbReference type="Gene3D" id="1.10.150.530">
    <property type="match status" value="1"/>
</dbReference>
<dbReference type="EC" id="2.1.1.192" evidence="14"/>
<feature type="binding site" evidence="14">
    <location>
        <begin position="162"/>
        <end position="163"/>
    </location>
    <ligand>
        <name>S-adenosyl-L-methionine</name>
        <dbReference type="ChEBI" id="CHEBI:59789"/>
    </ligand>
</feature>
<dbReference type="InterPro" id="IPR048641">
    <property type="entry name" value="RlmN_N"/>
</dbReference>
<keyword evidence="7 14" id="KW-0808">Transferase</keyword>
<evidence type="ECO:0000313" key="16">
    <source>
        <dbReference type="EMBL" id="HIX03470.1"/>
    </source>
</evidence>
<dbReference type="InterPro" id="IPR004383">
    <property type="entry name" value="rRNA_lsu_MTrfase_RlmN/Cfr"/>
</dbReference>
<feature type="binding site" evidence="14">
    <location>
        <position position="293"/>
    </location>
    <ligand>
        <name>S-adenosyl-L-methionine</name>
        <dbReference type="ChEBI" id="CHEBI:59789"/>
    </ligand>
</feature>
<comment type="subcellular location">
    <subcellularLocation>
        <location evidence="1 14">Cytoplasm</location>
    </subcellularLocation>
</comment>
<keyword evidence="4 14" id="KW-0963">Cytoplasm</keyword>
<dbReference type="Pfam" id="PF04055">
    <property type="entry name" value="Radical_SAM"/>
    <property type="match status" value="1"/>
</dbReference>
<dbReference type="EMBL" id="DXFT01000098">
    <property type="protein sequence ID" value="HIX03470.1"/>
    <property type="molecule type" value="Genomic_DNA"/>
</dbReference>
<feature type="binding site" evidence="14">
    <location>
        <position position="112"/>
    </location>
    <ligand>
        <name>[4Fe-4S] cluster</name>
        <dbReference type="ChEBI" id="CHEBI:49883"/>
        <note>4Fe-4S-S-AdoMet</note>
    </ligand>
</feature>
<keyword evidence="13 14" id="KW-1015">Disulfide bond</keyword>
<evidence type="ECO:0000256" key="5">
    <source>
        <dbReference type="ARBA" id="ARBA00022552"/>
    </source>
</evidence>
<evidence type="ECO:0000313" key="17">
    <source>
        <dbReference type="Proteomes" id="UP000824202"/>
    </source>
</evidence>
<dbReference type="GO" id="GO:0000049">
    <property type="term" value="F:tRNA binding"/>
    <property type="evidence" value="ECO:0007669"/>
    <property type="project" value="UniProtKB-UniRule"/>
</dbReference>
<organism evidence="16 17">
    <name type="scientific">Candidatus Odoribacter faecigallinarum</name>
    <dbReference type="NCBI Taxonomy" id="2838706"/>
    <lineage>
        <taxon>Bacteria</taxon>
        <taxon>Pseudomonadati</taxon>
        <taxon>Bacteroidota</taxon>
        <taxon>Bacteroidia</taxon>
        <taxon>Bacteroidales</taxon>
        <taxon>Odoribacteraceae</taxon>
        <taxon>Odoribacter</taxon>
    </lineage>
</organism>
<dbReference type="InterPro" id="IPR007197">
    <property type="entry name" value="rSAM"/>
</dbReference>
<comment type="function">
    <text evidence="14">Specifically methylates position 2 of adenine 2503 in 23S rRNA and position 2 of adenine 37 in tRNAs.</text>
</comment>
<dbReference type="NCBIfam" id="TIGR00048">
    <property type="entry name" value="rRNA_mod_RlmN"/>
    <property type="match status" value="1"/>
</dbReference>
<protein>
    <recommendedName>
        <fullName evidence="14">Probable dual-specificity RNA methyltransferase RlmN</fullName>
        <ecNumber evidence="14">2.1.1.192</ecNumber>
    </recommendedName>
    <alternativeName>
        <fullName evidence="14">23S rRNA (adenine(2503)-C(2))-methyltransferase</fullName>
    </alternativeName>
    <alternativeName>
        <fullName evidence="14">23S rRNA m2A2503 methyltransferase</fullName>
    </alternativeName>
    <alternativeName>
        <fullName evidence="14">Ribosomal RNA large subunit methyltransferase N</fullName>
    </alternativeName>
    <alternativeName>
        <fullName evidence="14">tRNA (adenine(37)-C(2))-methyltransferase</fullName>
    </alternativeName>
    <alternativeName>
        <fullName evidence="14">tRNA m2A37 methyltransferase</fullName>
    </alternativeName>
</protein>
<feature type="domain" description="Radical SAM core" evidence="15">
    <location>
        <begin position="98"/>
        <end position="331"/>
    </location>
</feature>
<evidence type="ECO:0000256" key="4">
    <source>
        <dbReference type="ARBA" id="ARBA00022490"/>
    </source>
</evidence>
<evidence type="ECO:0000256" key="7">
    <source>
        <dbReference type="ARBA" id="ARBA00022679"/>
    </source>
</evidence>
<dbReference type="FunFam" id="3.20.20.70:FF:000014">
    <property type="entry name" value="Probable dual-specificity RNA methyltransferase RlmN"/>
    <property type="match status" value="1"/>
</dbReference>
<dbReference type="CDD" id="cd01335">
    <property type="entry name" value="Radical_SAM"/>
    <property type="match status" value="1"/>
</dbReference>
<evidence type="ECO:0000256" key="6">
    <source>
        <dbReference type="ARBA" id="ARBA00022603"/>
    </source>
</evidence>
<dbReference type="GO" id="GO:0070475">
    <property type="term" value="P:rRNA base methylation"/>
    <property type="evidence" value="ECO:0007669"/>
    <property type="project" value="UniProtKB-UniRule"/>
</dbReference>
<dbReference type="Pfam" id="PF21016">
    <property type="entry name" value="RlmN_N"/>
    <property type="match status" value="1"/>
</dbReference>
<keyword evidence="12 14" id="KW-0411">Iron-sulfur</keyword>
<dbReference type="PANTHER" id="PTHR30544">
    <property type="entry name" value="23S RRNA METHYLTRANSFERASE"/>
    <property type="match status" value="1"/>
</dbReference>
<proteinExistence type="inferred from homology"/>
<feature type="active site" description="Proton acceptor" evidence="14">
    <location>
        <position position="92"/>
    </location>
</feature>
<reference evidence="16" key="1">
    <citation type="journal article" date="2021" name="PeerJ">
        <title>Extensive microbial diversity within the chicken gut microbiome revealed by metagenomics and culture.</title>
        <authorList>
            <person name="Gilroy R."/>
            <person name="Ravi A."/>
            <person name="Getino M."/>
            <person name="Pursley I."/>
            <person name="Horton D.L."/>
            <person name="Alikhan N.F."/>
            <person name="Baker D."/>
            <person name="Gharbi K."/>
            <person name="Hall N."/>
            <person name="Watson M."/>
            <person name="Adriaenssens E.M."/>
            <person name="Foster-Nyarko E."/>
            <person name="Jarju S."/>
            <person name="Secka A."/>
            <person name="Antonio M."/>
            <person name="Oren A."/>
            <person name="Chaudhuri R.R."/>
            <person name="La Ragione R."/>
            <person name="Hildebrand F."/>
            <person name="Pallen M.J."/>
        </authorList>
    </citation>
    <scope>NUCLEOTIDE SEQUENCE</scope>
    <source>
        <strain evidence="16">23274</strain>
    </source>
</reference>
<evidence type="ECO:0000256" key="12">
    <source>
        <dbReference type="ARBA" id="ARBA00023014"/>
    </source>
</evidence>
<evidence type="ECO:0000259" key="15">
    <source>
        <dbReference type="PROSITE" id="PS51918"/>
    </source>
</evidence>
<comment type="miscellaneous">
    <text evidence="14">Reaction proceeds by a ping-pong mechanism involving intermediate methylation of a conserved cysteine residue.</text>
</comment>
<comment type="caution">
    <text evidence="14">Lacks conserved residue(s) required for the propagation of feature annotation.</text>
</comment>
<dbReference type="InterPro" id="IPR013785">
    <property type="entry name" value="Aldolase_TIM"/>
</dbReference>
<keyword evidence="8 14" id="KW-0949">S-adenosyl-L-methionine</keyword>
<sequence length="343" mass="38117">MAKENIRACSAEEIAAFLTANGEKAFRGKQVWQWIWQRGVTGFEEMTNLPKVTRQKLEEAFYFDRLHAERVQEASDGTRKTAWRTVDGEVVESVLIPGREKYTVCVSSQAGCKLGCKFCATGGLGFRRDLTRGEIFQQITAAREEAEARGSLLSNIVFMGMGEPLLNYGHVTGAIGRVTAEDGLGMSPYRITISTAGLPEGIRRLADEGTRCNLAVSLHSAKDSVRSALMPVNKAYPLKALAESLKYFVERTGTRPTLEYLLLRGINDSPEDAKALAVYCRQFPVKINLIEYNETGHPDFHRSPERNRDEFIRYLEGCNMVVNLRHSKGKDIDAACGQLAGKV</sequence>
<comment type="cofactor">
    <cofactor evidence="14">
        <name>[4Fe-4S] cluster</name>
        <dbReference type="ChEBI" id="CHEBI:49883"/>
    </cofactor>
    <text evidence="14">Binds 1 [4Fe-4S] cluster. The cluster is coordinated with 3 cysteines and an exchangeable S-adenosyl-L-methionine.</text>
</comment>
<accession>A0A9D1UZN3</accession>
<dbReference type="GO" id="GO:0002935">
    <property type="term" value="F:tRNA (adenine(37)-C2)-methyltransferase activity"/>
    <property type="evidence" value="ECO:0007669"/>
    <property type="project" value="UniProtKB-UniRule"/>
</dbReference>
<keyword evidence="6 14" id="KW-0489">Methyltransferase</keyword>
<dbReference type="InterPro" id="IPR027492">
    <property type="entry name" value="RNA_MTrfase_RlmN"/>
</dbReference>
<evidence type="ECO:0000256" key="8">
    <source>
        <dbReference type="ARBA" id="ARBA00022691"/>
    </source>
</evidence>